<evidence type="ECO:0000256" key="3">
    <source>
        <dbReference type="ARBA" id="ARBA00023002"/>
    </source>
</evidence>
<keyword evidence="2" id="KW-0049">Antioxidant</keyword>
<dbReference type="PANTHER" id="PTHR43503">
    <property type="entry name" value="MCG48959-RELATED"/>
    <property type="match status" value="1"/>
</dbReference>
<proteinExistence type="predicted"/>
<dbReference type="InterPro" id="IPR024706">
    <property type="entry name" value="Peroxiredoxin_AhpC-typ"/>
</dbReference>
<comment type="caution">
    <text evidence="6">The sequence shown here is derived from an EMBL/GenBank/DDBJ whole genome shotgun (WGS) entry which is preliminary data.</text>
</comment>
<keyword evidence="7" id="KW-1185">Reference proteome</keyword>
<dbReference type="Pfam" id="PF10417">
    <property type="entry name" value="1-cysPrx_C"/>
    <property type="match status" value="1"/>
</dbReference>
<name>A0AAV8XEU2_9CUCU</name>
<dbReference type="SUPFAM" id="SSF52833">
    <property type="entry name" value="Thioredoxin-like"/>
    <property type="match status" value="1"/>
</dbReference>
<dbReference type="FunFam" id="3.30.1020.10:FF:000001">
    <property type="entry name" value="1-Cys peroxiredoxin"/>
    <property type="match status" value="1"/>
</dbReference>
<evidence type="ECO:0000256" key="4">
    <source>
        <dbReference type="SAM" id="MobiDB-lite"/>
    </source>
</evidence>
<evidence type="ECO:0000256" key="1">
    <source>
        <dbReference type="ARBA" id="ARBA00022559"/>
    </source>
</evidence>
<evidence type="ECO:0000256" key="2">
    <source>
        <dbReference type="ARBA" id="ARBA00022862"/>
    </source>
</evidence>
<dbReference type="Gene3D" id="3.30.1020.10">
    <property type="entry name" value="Antioxidant, Horf6, Chain A, domain2"/>
    <property type="match status" value="1"/>
</dbReference>
<dbReference type="GO" id="GO:0005829">
    <property type="term" value="C:cytosol"/>
    <property type="evidence" value="ECO:0007669"/>
    <property type="project" value="TreeGrafter"/>
</dbReference>
<keyword evidence="1" id="KW-0575">Peroxidase</keyword>
<gene>
    <name evidence="6" type="ORF">NQ314_011831</name>
</gene>
<dbReference type="GO" id="GO:0051920">
    <property type="term" value="F:peroxiredoxin activity"/>
    <property type="evidence" value="ECO:0007669"/>
    <property type="project" value="InterPro"/>
</dbReference>
<keyword evidence="3" id="KW-0560">Oxidoreductase</keyword>
<feature type="domain" description="Peroxiredoxin C-terminal" evidence="5">
    <location>
        <begin position="80"/>
        <end position="118"/>
    </location>
</feature>
<evidence type="ECO:0000259" key="5">
    <source>
        <dbReference type="Pfam" id="PF10417"/>
    </source>
</evidence>
<organism evidence="6 7">
    <name type="scientific">Rhamnusium bicolor</name>
    <dbReference type="NCBI Taxonomy" id="1586634"/>
    <lineage>
        <taxon>Eukaryota</taxon>
        <taxon>Metazoa</taxon>
        <taxon>Ecdysozoa</taxon>
        <taxon>Arthropoda</taxon>
        <taxon>Hexapoda</taxon>
        <taxon>Insecta</taxon>
        <taxon>Pterygota</taxon>
        <taxon>Neoptera</taxon>
        <taxon>Endopterygota</taxon>
        <taxon>Coleoptera</taxon>
        <taxon>Polyphaga</taxon>
        <taxon>Cucujiformia</taxon>
        <taxon>Chrysomeloidea</taxon>
        <taxon>Cerambycidae</taxon>
        <taxon>Lepturinae</taxon>
        <taxon>Rhagiini</taxon>
        <taxon>Rhamnusium</taxon>
    </lineage>
</organism>
<dbReference type="PIRSF" id="PIRSF000239">
    <property type="entry name" value="AHPC"/>
    <property type="match status" value="1"/>
</dbReference>
<dbReference type="InterPro" id="IPR019479">
    <property type="entry name" value="Peroxiredoxin_C"/>
</dbReference>
<accession>A0AAV8XEU2</accession>
<dbReference type="Proteomes" id="UP001162156">
    <property type="component" value="Unassembled WGS sequence"/>
</dbReference>
<dbReference type="GO" id="GO:0005739">
    <property type="term" value="C:mitochondrion"/>
    <property type="evidence" value="ECO:0007669"/>
    <property type="project" value="TreeGrafter"/>
</dbReference>
<dbReference type="AlphaFoldDB" id="A0AAV8XEU2"/>
<sequence>MPSLRLGDVIPNFSAETTQGPIKFYDWQGDKSKKRTGSPTGHDRPKPQKIVRSTDLQLSMHYPASTGRNVDEILRVIDSLQLVDRIPQIATPANWVPGEKVMILPTVKDDEVKKLFPKGVDKVDMPSGITYVRPTMHYN</sequence>
<feature type="region of interest" description="Disordered" evidence="4">
    <location>
        <begin position="25"/>
        <end position="52"/>
    </location>
</feature>
<dbReference type="InterPro" id="IPR036249">
    <property type="entry name" value="Thioredoxin-like_sf"/>
</dbReference>
<reference evidence="6" key="1">
    <citation type="journal article" date="2023" name="Insect Mol. Biol.">
        <title>Genome sequencing provides insights into the evolution of gene families encoding plant cell wall-degrading enzymes in longhorned beetles.</title>
        <authorList>
            <person name="Shin N.R."/>
            <person name="Okamura Y."/>
            <person name="Kirsch R."/>
            <person name="Pauchet Y."/>
        </authorList>
    </citation>
    <scope>NUCLEOTIDE SEQUENCE</scope>
    <source>
        <strain evidence="6">RBIC_L_NR</strain>
    </source>
</reference>
<evidence type="ECO:0000313" key="6">
    <source>
        <dbReference type="EMBL" id="KAJ8937442.1"/>
    </source>
</evidence>
<dbReference type="GO" id="GO:0045454">
    <property type="term" value="P:cell redox homeostasis"/>
    <property type="evidence" value="ECO:0007669"/>
    <property type="project" value="TreeGrafter"/>
</dbReference>
<evidence type="ECO:0000313" key="7">
    <source>
        <dbReference type="Proteomes" id="UP001162156"/>
    </source>
</evidence>
<dbReference type="PANTHER" id="PTHR43503:SF3">
    <property type="entry name" value="DI01187P-RELATED"/>
    <property type="match status" value="1"/>
</dbReference>
<protein>
    <recommendedName>
        <fullName evidence="5">Peroxiredoxin C-terminal domain-containing protein</fullName>
    </recommendedName>
</protein>
<dbReference type="EMBL" id="JANEYF010003318">
    <property type="protein sequence ID" value="KAJ8937442.1"/>
    <property type="molecule type" value="Genomic_DNA"/>
</dbReference>